<accession>A0A2S9JRZ8</accession>
<protein>
    <submittedName>
        <fullName evidence="2">Uncharacterized protein</fullName>
    </submittedName>
</protein>
<feature type="transmembrane region" description="Helical" evidence="1">
    <location>
        <begin position="172"/>
        <end position="196"/>
    </location>
</feature>
<evidence type="ECO:0000256" key="1">
    <source>
        <dbReference type="SAM" id="Phobius"/>
    </source>
</evidence>
<organism evidence="2 3">
    <name type="scientific">Sphingobacterium gobiense</name>
    <dbReference type="NCBI Taxonomy" id="1382456"/>
    <lineage>
        <taxon>Bacteria</taxon>
        <taxon>Pseudomonadati</taxon>
        <taxon>Bacteroidota</taxon>
        <taxon>Sphingobacteriia</taxon>
        <taxon>Sphingobacteriales</taxon>
        <taxon>Sphingobacteriaceae</taxon>
        <taxon>Sphingobacterium</taxon>
    </lineage>
</organism>
<feature type="transmembrane region" description="Helical" evidence="1">
    <location>
        <begin position="140"/>
        <end position="166"/>
    </location>
</feature>
<dbReference type="RefSeq" id="WP_105722430.1">
    <property type="nucleotide sequence ID" value="NZ_PVBS01000001.1"/>
</dbReference>
<sequence>MDISKLIQDVLGTDDVPRIVIVVNAVMVILVAIVKFLALQEHLRKWILGKWSKSKHLVTISSFVDPVLHSIKQDADRKLKFKELTGINLNPDRIDALTALRNKSNGSFDWPHIKTAMPFIRFNGQEYEVSISRKARIQDIAVRTLFLVPALLFFMLFGLMIVSLIVETDAKLFPQFLGVFFSLVGTFMTLFFIQYIRSPYLCARIIEKNLI</sequence>
<feature type="transmembrane region" description="Helical" evidence="1">
    <location>
        <begin position="19"/>
        <end position="38"/>
    </location>
</feature>
<dbReference type="OrthoDB" id="9959159at2"/>
<reference evidence="2 3" key="1">
    <citation type="submission" date="2018-02" db="EMBL/GenBank/DDBJ databases">
        <title>The draft genome of Sphingobacterium gobiense H7.</title>
        <authorList>
            <person name="Li L."/>
            <person name="Liu L."/>
            <person name="Zhang X."/>
            <person name="Wang T."/>
            <person name="Liang L."/>
        </authorList>
    </citation>
    <scope>NUCLEOTIDE SEQUENCE [LARGE SCALE GENOMIC DNA]</scope>
    <source>
        <strain evidence="2 3">ACCC 05757</strain>
    </source>
</reference>
<keyword evidence="3" id="KW-1185">Reference proteome</keyword>
<name>A0A2S9JRZ8_9SPHI</name>
<keyword evidence="1" id="KW-1133">Transmembrane helix</keyword>
<comment type="caution">
    <text evidence="2">The sequence shown here is derived from an EMBL/GenBank/DDBJ whole genome shotgun (WGS) entry which is preliminary data.</text>
</comment>
<keyword evidence="1" id="KW-0812">Transmembrane</keyword>
<dbReference type="AlphaFoldDB" id="A0A2S9JRZ8"/>
<evidence type="ECO:0000313" key="2">
    <source>
        <dbReference type="EMBL" id="PRD56024.1"/>
    </source>
</evidence>
<evidence type="ECO:0000313" key="3">
    <source>
        <dbReference type="Proteomes" id="UP000238642"/>
    </source>
</evidence>
<gene>
    <name evidence="2" type="ORF">C5749_01670</name>
</gene>
<keyword evidence="1" id="KW-0472">Membrane</keyword>
<proteinExistence type="predicted"/>
<dbReference type="EMBL" id="PVBS01000001">
    <property type="protein sequence ID" value="PRD56024.1"/>
    <property type="molecule type" value="Genomic_DNA"/>
</dbReference>
<dbReference type="Proteomes" id="UP000238642">
    <property type="component" value="Unassembled WGS sequence"/>
</dbReference>